<name>A0A9P4Q5X2_9PEZI</name>
<dbReference type="EC" id="3.1.1.-" evidence="3"/>
<protein>
    <recommendedName>
        <fullName evidence="3">Carboxylic ester hydrolase</fullName>
        <ecNumber evidence="3">3.1.1.-</ecNumber>
    </recommendedName>
</protein>
<dbReference type="InterPro" id="IPR019826">
    <property type="entry name" value="Carboxylesterase_B_AS"/>
</dbReference>
<dbReference type="Pfam" id="PF00135">
    <property type="entry name" value="COesterase"/>
    <property type="match status" value="1"/>
</dbReference>
<dbReference type="EMBL" id="MU003800">
    <property type="protein sequence ID" value="KAF2720384.1"/>
    <property type="molecule type" value="Genomic_DNA"/>
</dbReference>
<gene>
    <name evidence="5" type="ORF">K431DRAFT_304382</name>
</gene>
<dbReference type="InterPro" id="IPR050309">
    <property type="entry name" value="Type-B_Carboxylest/Lipase"/>
</dbReference>
<dbReference type="PANTHER" id="PTHR11559">
    <property type="entry name" value="CARBOXYLESTERASE"/>
    <property type="match status" value="1"/>
</dbReference>
<comment type="similarity">
    <text evidence="1 3">Belongs to the type-B carboxylesterase/lipase family.</text>
</comment>
<comment type="caution">
    <text evidence="5">The sequence shown here is derived from an EMBL/GenBank/DDBJ whole genome shotgun (WGS) entry which is preliminary data.</text>
</comment>
<dbReference type="Proteomes" id="UP000799441">
    <property type="component" value="Unassembled WGS sequence"/>
</dbReference>
<evidence type="ECO:0000313" key="6">
    <source>
        <dbReference type="Proteomes" id="UP000799441"/>
    </source>
</evidence>
<evidence type="ECO:0000256" key="1">
    <source>
        <dbReference type="ARBA" id="ARBA00005964"/>
    </source>
</evidence>
<evidence type="ECO:0000313" key="5">
    <source>
        <dbReference type="EMBL" id="KAF2720384.1"/>
    </source>
</evidence>
<keyword evidence="6" id="KW-1185">Reference proteome</keyword>
<dbReference type="InterPro" id="IPR002018">
    <property type="entry name" value="CarbesteraseB"/>
</dbReference>
<evidence type="ECO:0000256" key="2">
    <source>
        <dbReference type="ARBA" id="ARBA00022801"/>
    </source>
</evidence>
<feature type="domain" description="Carboxylesterase type B" evidence="4">
    <location>
        <begin position="48"/>
        <end position="507"/>
    </location>
</feature>
<organism evidence="5 6">
    <name type="scientific">Polychaeton citri CBS 116435</name>
    <dbReference type="NCBI Taxonomy" id="1314669"/>
    <lineage>
        <taxon>Eukaryota</taxon>
        <taxon>Fungi</taxon>
        <taxon>Dikarya</taxon>
        <taxon>Ascomycota</taxon>
        <taxon>Pezizomycotina</taxon>
        <taxon>Dothideomycetes</taxon>
        <taxon>Dothideomycetidae</taxon>
        <taxon>Capnodiales</taxon>
        <taxon>Capnodiaceae</taxon>
        <taxon>Polychaeton</taxon>
    </lineage>
</organism>
<evidence type="ECO:0000259" key="4">
    <source>
        <dbReference type="Pfam" id="PF00135"/>
    </source>
</evidence>
<dbReference type="SUPFAM" id="SSF53474">
    <property type="entry name" value="alpha/beta-Hydrolases"/>
    <property type="match status" value="1"/>
</dbReference>
<dbReference type="AlphaFoldDB" id="A0A9P4Q5X2"/>
<evidence type="ECO:0000256" key="3">
    <source>
        <dbReference type="RuleBase" id="RU361235"/>
    </source>
</evidence>
<dbReference type="GO" id="GO:0016787">
    <property type="term" value="F:hydrolase activity"/>
    <property type="evidence" value="ECO:0007669"/>
    <property type="project" value="UniProtKB-KW"/>
</dbReference>
<reference evidence="5" key="1">
    <citation type="journal article" date="2020" name="Stud. Mycol.">
        <title>101 Dothideomycetes genomes: a test case for predicting lifestyles and emergence of pathogens.</title>
        <authorList>
            <person name="Haridas S."/>
            <person name="Albert R."/>
            <person name="Binder M."/>
            <person name="Bloem J."/>
            <person name="Labutti K."/>
            <person name="Salamov A."/>
            <person name="Andreopoulos B."/>
            <person name="Baker S."/>
            <person name="Barry K."/>
            <person name="Bills G."/>
            <person name="Bluhm B."/>
            <person name="Cannon C."/>
            <person name="Castanera R."/>
            <person name="Culley D."/>
            <person name="Daum C."/>
            <person name="Ezra D."/>
            <person name="Gonzalez J."/>
            <person name="Henrissat B."/>
            <person name="Kuo A."/>
            <person name="Liang C."/>
            <person name="Lipzen A."/>
            <person name="Lutzoni F."/>
            <person name="Magnuson J."/>
            <person name="Mondo S."/>
            <person name="Nolan M."/>
            <person name="Ohm R."/>
            <person name="Pangilinan J."/>
            <person name="Park H.-J."/>
            <person name="Ramirez L."/>
            <person name="Alfaro M."/>
            <person name="Sun H."/>
            <person name="Tritt A."/>
            <person name="Yoshinaga Y."/>
            <person name="Zwiers L.-H."/>
            <person name="Turgeon B."/>
            <person name="Goodwin S."/>
            <person name="Spatafora J."/>
            <person name="Crous P."/>
            <person name="Grigoriev I."/>
        </authorList>
    </citation>
    <scope>NUCLEOTIDE SEQUENCE</scope>
    <source>
        <strain evidence="5">CBS 116435</strain>
    </source>
</reference>
<dbReference type="InterPro" id="IPR029058">
    <property type="entry name" value="AB_hydrolase_fold"/>
</dbReference>
<dbReference type="Gene3D" id="3.40.50.1820">
    <property type="entry name" value="alpha/beta hydrolase"/>
    <property type="match status" value="1"/>
</dbReference>
<dbReference type="OrthoDB" id="3200163at2759"/>
<proteinExistence type="inferred from homology"/>
<keyword evidence="2 3" id="KW-0378">Hydrolase</keyword>
<sequence>MPSRVRLSQPLFAIHSAARGKVGIPERFAPPVSIDAQRILTSAVNDRLIDATKHGASCINFKLPPPYDTGYDFLLGPEPVEPQSEDCLNMDIYVPDGDHRNLPVLFFTPGGGFLVGASFIYDMRPLVQHGAEIGKPFIAIVVNYRLGPLGMLNPSTTDEWNMGLLDQIEALRFVKKHIRAFGGSLEKVTISGESAGAESTMHQMLFTDESLFRAAWLMSVPSSGAPFIRTTLTDKDSLIQSYAGACGCSSNDTLQGSLECLQTVDVDVLQNASEAWEGSGTSLGGMLVRDNVFRRIRDGAFPKVPMVFSVCRDEGTPQALGFQPESDAETASAVWTTIPSADRFNDSIGLQIVQEFLQAYPNDPFVGCPFDGTNTTYSQSSQFKRMAAIFTDTTFTEAWTEYLQTFSKHTSVWGFLWNQAIPGPGVPPELGIQHGSDLPFYFPSLLGPGNDPRSKGLGDLVRTLHRALVNFVVDLDPNGGQSGWCDEPAEPWPKFAEEGKIIRFDARAEFLVSNLPYRPGFEVLRRWLRPDGF</sequence>
<accession>A0A9P4Q5X2</accession>
<dbReference type="PROSITE" id="PS00122">
    <property type="entry name" value="CARBOXYLESTERASE_B_1"/>
    <property type="match status" value="1"/>
</dbReference>